<dbReference type="GO" id="GO:0005737">
    <property type="term" value="C:cytoplasm"/>
    <property type="evidence" value="ECO:0007669"/>
    <property type="project" value="TreeGrafter"/>
</dbReference>
<dbReference type="InterPro" id="IPR036291">
    <property type="entry name" value="NAD(P)-bd_dom_sf"/>
</dbReference>
<dbReference type="eggNOG" id="COG0451">
    <property type="taxonomic scope" value="Bacteria"/>
</dbReference>
<dbReference type="GO" id="GO:0004029">
    <property type="term" value="F:aldehyde dehydrogenase (NAD+) activity"/>
    <property type="evidence" value="ECO:0007669"/>
    <property type="project" value="TreeGrafter"/>
</dbReference>
<dbReference type="Pfam" id="PF01370">
    <property type="entry name" value="Epimerase"/>
    <property type="match status" value="1"/>
</dbReference>
<reference evidence="3 5" key="4">
    <citation type="submission" date="2019-01" db="EMBL/GenBank/DDBJ databases">
        <title>The Pseudomonas aeruginosa pan-genome provides new insights on its population structure, horizontal gene transfer and pathogenicity.</title>
        <authorList>
            <person name="Freschi L."/>
            <person name="Vincent A.T."/>
            <person name="Jeukens J."/>
            <person name="Emond-Rheault J.-G."/>
            <person name="Kukavica-Ibrulj I."/>
            <person name="Dupont M.-J."/>
            <person name="Charette S.J."/>
            <person name="Boyle B."/>
            <person name="Levesque R.C."/>
        </authorList>
    </citation>
    <scope>NUCLEOTIDE SEQUENCE [LARGE SCALE GENOMIC DNA]</scope>
    <source>
        <strain evidence="3 5">PA-W36</strain>
    </source>
</reference>
<evidence type="ECO:0000259" key="1">
    <source>
        <dbReference type="Pfam" id="PF01370"/>
    </source>
</evidence>
<evidence type="ECO:0000313" key="3">
    <source>
        <dbReference type="EMBL" id="RPM17994.1"/>
    </source>
</evidence>
<gene>
    <name evidence="3" type="ORF">IPC1295_10355</name>
    <name evidence="2" type="ORF">PAERUG_P19_London_7_VIM_2_05_10_01797</name>
</gene>
<dbReference type="Proteomes" id="UP000284767">
    <property type="component" value="Unassembled WGS sequence"/>
</dbReference>
<dbReference type="RefSeq" id="WP_003121310.1">
    <property type="nucleotide sequence ID" value="NZ_AP024513.1"/>
</dbReference>
<dbReference type="Gene3D" id="3.40.50.720">
    <property type="entry name" value="NAD(P)-binding Rossmann-like Domain"/>
    <property type="match status" value="1"/>
</dbReference>
<dbReference type="InterPro" id="IPR001509">
    <property type="entry name" value="Epimerase_deHydtase"/>
</dbReference>
<dbReference type="PANTHER" id="PTHR48079">
    <property type="entry name" value="PROTEIN YEEZ"/>
    <property type="match status" value="1"/>
</dbReference>
<dbReference type="InterPro" id="IPR051783">
    <property type="entry name" value="NAD(P)-dependent_oxidoreduct"/>
</dbReference>
<protein>
    <submittedName>
        <fullName evidence="2">NAD dependent epimerase/dehydratase family protein</fullName>
    </submittedName>
    <submittedName>
        <fullName evidence="3">NAD(P)-dependent oxidoreductase</fullName>
    </submittedName>
</protein>
<evidence type="ECO:0000313" key="5">
    <source>
        <dbReference type="Proteomes" id="UP000284767"/>
    </source>
</evidence>
<dbReference type="CDD" id="cd05266">
    <property type="entry name" value="SDR_a4"/>
    <property type="match status" value="1"/>
</dbReference>
<dbReference type="EMBL" id="CVVU01000110">
    <property type="protein sequence ID" value="CRO50928.1"/>
    <property type="molecule type" value="Genomic_DNA"/>
</dbReference>
<proteinExistence type="predicted"/>
<dbReference type="EMBL" id="NSNE01000005">
    <property type="protein sequence ID" value="RPM17994.1"/>
    <property type="molecule type" value="Genomic_DNA"/>
</dbReference>
<dbReference type="SUPFAM" id="SSF51735">
    <property type="entry name" value="NAD(P)-binding Rossmann-fold domains"/>
    <property type="match status" value="1"/>
</dbReference>
<feature type="domain" description="NAD-dependent epimerase/dehydratase" evidence="1">
    <location>
        <begin position="9"/>
        <end position="172"/>
    </location>
</feature>
<dbReference type="PANTHER" id="PTHR48079:SF6">
    <property type="entry name" value="NAD(P)-BINDING DOMAIN-CONTAINING PROTEIN-RELATED"/>
    <property type="match status" value="1"/>
</dbReference>
<sequence length="283" mass="30798">MSQTVMIAGCGDVGGRLGEALLADGWRVHGLRRSVDALPQGILPVAGDLQAPECPAQWPSEPLDYLVYSAAASQHDEAGYRAAYVDGLRHVLGWLQARGQRPRRLLFVSSTGVYAQTDGGWIDEESPALSQAYSGRIMLDAEQVALDSGIPATRVRLAGIYGPGREWLLNQVRQGYRVVSEPPLYANRIHADDAAGLLAFLLRADAGGQALEDCYIGVDDAPVAMHEVVDYLRQRLGVSQWADEHSVRRAGSKRCSNRRARALGWVPRYPSYREGYAAVLGDA</sequence>
<accession>A0A1S1BUZ7</accession>
<organism evidence="3 5">
    <name type="scientific">Pseudomonas aeruginosa</name>
    <dbReference type="NCBI Taxonomy" id="287"/>
    <lineage>
        <taxon>Bacteria</taxon>
        <taxon>Pseudomonadati</taxon>
        <taxon>Pseudomonadota</taxon>
        <taxon>Gammaproteobacteria</taxon>
        <taxon>Pseudomonadales</taxon>
        <taxon>Pseudomonadaceae</taxon>
        <taxon>Pseudomonas</taxon>
    </lineage>
</organism>
<dbReference type="Proteomes" id="UP000045039">
    <property type="component" value="Unassembled WGS sequence"/>
</dbReference>
<accession>A0A069Q2V0</accession>
<reference evidence="2" key="1">
    <citation type="submission" date="2015-06" db="EMBL/GenBank/DDBJ databases">
        <authorList>
            <person name="Radhakrishnan R."/>
            <person name="Underwood A."/>
            <person name="Al-Shahib A."/>
        </authorList>
    </citation>
    <scope>NUCLEOTIDE SEQUENCE</scope>
    <source>
        <strain evidence="2">P19_London_7_VIM_2_05_10</strain>
    </source>
</reference>
<dbReference type="AlphaFoldDB" id="A0A069Q2V0"/>
<reference evidence="4" key="2">
    <citation type="submission" date="2015-06" db="EMBL/GenBank/DDBJ databases">
        <authorList>
            <person name="Radhakrishnan Rajesh"/>
            <person name="Underwood Anthony"/>
            <person name="Al-Shahib Ali"/>
        </authorList>
    </citation>
    <scope>NUCLEOTIDE SEQUENCE [LARGE SCALE GENOMIC DNA]</scope>
    <source>
        <strain evidence="4">P19_London_7_VIM_2_05_10</strain>
    </source>
</reference>
<evidence type="ECO:0000313" key="2">
    <source>
        <dbReference type="EMBL" id="CRO50928.1"/>
    </source>
</evidence>
<name>A0A069Q2V0_PSEAI</name>
<evidence type="ECO:0000313" key="4">
    <source>
        <dbReference type="Proteomes" id="UP000045039"/>
    </source>
</evidence>
<reference evidence="3 5" key="3">
    <citation type="submission" date="2017-08" db="EMBL/GenBank/DDBJ databases">
        <authorList>
            <person name="Feschi L."/>
            <person name="Jeukens J."/>
            <person name="Emond-Rheault J.-G."/>
            <person name="Kukavica-Ibrulj I."/>
            <person name="Boyle B."/>
            <person name="Levesque R.C."/>
        </authorList>
    </citation>
    <scope>NUCLEOTIDE SEQUENCE [LARGE SCALE GENOMIC DNA]</scope>
    <source>
        <strain evidence="3 5">PA-W36</strain>
    </source>
</reference>
<comment type="caution">
    <text evidence="3">The sequence shown here is derived from an EMBL/GenBank/DDBJ whole genome shotgun (WGS) entry which is preliminary data.</text>
</comment>